<dbReference type="SUPFAM" id="SSF46988">
    <property type="entry name" value="Tubulin chaperone cofactor A"/>
    <property type="match status" value="1"/>
</dbReference>
<sequence>MAAVADPRLRQLKIKTGVLKRLSKEKTMYEKEVVDQGQKVEKMKAEGKDSHDVNKQIEVLEESKIMIPDCKRRIKTAYEDLKNLVSESEKDLDGSEELKQAKAILGETVLEN</sequence>
<keyword evidence="8" id="KW-1185">Reference proteome</keyword>
<gene>
    <name evidence="9" type="primary">LOC116307163</name>
</gene>
<dbReference type="Pfam" id="PF02970">
    <property type="entry name" value="TBCA"/>
    <property type="match status" value="1"/>
</dbReference>
<evidence type="ECO:0000313" key="9">
    <source>
        <dbReference type="RefSeq" id="XP_031573174.1"/>
    </source>
</evidence>
<dbReference type="PANTHER" id="PTHR21500:SF0">
    <property type="entry name" value="TUBULIN-SPECIFIC CHAPERONE A"/>
    <property type="match status" value="1"/>
</dbReference>
<comment type="similarity">
    <text evidence="2 6">Belongs to the TBCA family.</text>
</comment>
<keyword evidence="6" id="KW-0493">Microtubule</keyword>
<dbReference type="GO" id="GO:0007021">
    <property type="term" value="P:tubulin complex assembly"/>
    <property type="evidence" value="ECO:0007669"/>
    <property type="project" value="UniProtKB-UniRule"/>
</dbReference>
<keyword evidence="6" id="KW-0963">Cytoplasm</keyword>
<dbReference type="GeneID" id="116307163"/>
<reference evidence="9" key="1">
    <citation type="submission" date="2025-08" db="UniProtKB">
        <authorList>
            <consortium name="RefSeq"/>
        </authorList>
    </citation>
    <scope>IDENTIFICATION</scope>
    <source>
        <tissue evidence="9">Tentacle</tissue>
    </source>
</reference>
<dbReference type="FunFam" id="1.20.58.90:FF:000008">
    <property type="entry name" value="Tubulin-specific chaperone A"/>
    <property type="match status" value="1"/>
</dbReference>
<accession>A0A6P8J110</accession>
<dbReference type="InterPro" id="IPR004226">
    <property type="entry name" value="TBCA"/>
</dbReference>
<protein>
    <recommendedName>
        <fullName evidence="3 6">Tubulin-specific chaperone A</fullName>
    </recommendedName>
</protein>
<evidence type="ECO:0000256" key="2">
    <source>
        <dbReference type="ARBA" id="ARBA00006806"/>
    </source>
</evidence>
<dbReference type="GO" id="GO:0005874">
    <property type="term" value="C:microtubule"/>
    <property type="evidence" value="ECO:0007669"/>
    <property type="project" value="UniProtKB-KW"/>
</dbReference>
<dbReference type="GO" id="GO:0007023">
    <property type="term" value="P:post-chaperonin tubulin folding pathway"/>
    <property type="evidence" value="ECO:0007669"/>
    <property type="project" value="UniProtKB-UniRule"/>
</dbReference>
<evidence type="ECO:0000256" key="6">
    <source>
        <dbReference type="RuleBase" id="RU364030"/>
    </source>
</evidence>
<dbReference type="InterPro" id="IPR036126">
    <property type="entry name" value="TBCA_sf"/>
</dbReference>
<proteinExistence type="inferred from homology"/>
<dbReference type="RefSeq" id="XP_031573174.1">
    <property type="nucleotide sequence ID" value="XM_031717314.1"/>
</dbReference>
<dbReference type="GO" id="GO:0048487">
    <property type="term" value="F:beta-tubulin binding"/>
    <property type="evidence" value="ECO:0007669"/>
    <property type="project" value="InterPro"/>
</dbReference>
<dbReference type="Gene3D" id="1.20.58.90">
    <property type="match status" value="1"/>
</dbReference>
<dbReference type="Proteomes" id="UP000515163">
    <property type="component" value="Unplaced"/>
</dbReference>
<dbReference type="GO" id="GO:0005829">
    <property type="term" value="C:cytosol"/>
    <property type="evidence" value="ECO:0007669"/>
    <property type="project" value="TreeGrafter"/>
</dbReference>
<organism evidence="8 9">
    <name type="scientific">Actinia tenebrosa</name>
    <name type="common">Australian red waratah sea anemone</name>
    <dbReference type="NCBI Taxonomy" id="6105"/>
    <lineage>
        <taxon>Eukaryota</taxon>
        <taxon>Metazoa</taxon>
        <taxon>Cnidaria</taxon>
        <taxon>Anthozoa</taxon>
        <taxon>Hexacorallia</taxon>
        <taxon>Actiniaria</taxon>
        <taxon>Actiniidae</taxon>
        <taxon>Actinia</taxon>
    </lineage>
</organism>
<dbReference type="OrthoDB" id="296187at2759"/>
<evidence type="ECO:0000256" key="5">
    <source>
        <dbReference type="ARBA" id="ARBA00026055"/>
    </source>
</evidence>
<dbReference type="AlphaFoldDB" id="A0A6P8J110"/>
<dbReference type="InParanoid" id="A0A6P8J110"/>
<comment type="subcellular location">
    <subcellularLocation>
        <location evidence="6">Cytoplasm</location>
        <location evidence="6">Cytoskeleton</location>
    </subcellularLocation>
</comment>
<comment type="function">
    <text evidence="1">Tubulin-folding protein; involved in the early step of the tubulin folding pathway.</text>
</comment>
<keyword evidence="7" id="KW-0175">Coiled coil</keyword>
<comment type="subunit">
    <text evidence="5 6">Supercomplex made of cofactors A to E. Cofactors A and D function by capturing and stabilizing tubulin in a quasi-native conformation. Cofactor E binds to the cofactor D-tubulin complex; interaction with cofactor C then causes the release of tubulin polypeptides that are committed to the native state.</text>
</comment>
<dbReference type="PANTHER" id="PTHR21500">
    <property type="entry name" value="TUBULIN-SPECIFIC CHAPERONE A"/>
    <property type="match status" value="1"/>
</dbReference>
<feature type="coiled-coil region" evidence="7">
    <location>
        <begin position="71"/>
        <end position="98"/>
    </location>
</feature>
<keyword evidence="4 6" id="KW-0143">Chaperone</keyword>
<dbReference type="FunCoup" id="A0A6P8J110">
    <property type="interactions" value="1752"/>
</dbReference>
<dbReference type="KEGG" id="aten:116307163"/>
<evidence type="ECO:0000256" key="4">
    <source>
        <dbReference type="ARBA" id="ARBA00023186"/>
    </source>
</evidence>
<evidence type="ECO:0000256" key="3">
    <source>
        <dbReference type="ARBA" id="ARBA00015002"/>
    </source>
</evidence>
<keyword evidence="6" id="KW-0206">Cytoskeleton</keyword>
<evidence type="ECO:0000313" key="8">
    <source>
        <dbReference type="Proteomes" id="UP000515163"/>
    </source>
</evidence>
<evidence type="ECO:0000256" key="7">
    <source>
        <dbReference type="SAM" id="Coils"/>
    </source>
</evidence>
<name>A0A6P8J110_ACTTE</name>
<evidence type="ECO:0000256" key="1">
    <source>
        <dbReference type="ARBA" id="ARBA00003046"/>
    </source>
</evidence>